<feature type="signal peptide" evidence="2">
    <location>
        <begin position="1"/>
        <end position="24"/>
    </location>
</feature>
<accession>A0A940S2Y7</accession>
<evidence type="ECO:0000256" key="2">
    <source>
        <dbReference type="SAM" id="SignalP"/>
    </source>
</evidence>
<dbReference type="RefSeq" id="WP_209363006.1">
    <property type="nucleotide sequence ID" value="NZ_JAGISH010000014.1"/>
</dbReference>
<feature type="compositionally biased region" description="Basic and acidic residues" evidence="1">
    <location>
        <begin position="53"/>
        <end position="67"/>
    </location>
</feature>
<evidence type="ECO:0000256" key="1">
    <source>
        <dbReference type="SAM" id="MobiDB-lite"/>
    </source>
</evidence>
<proteinExistence type="predicted"/>
<evidence type="ECO:0000313" key="4">
    <source>
        <dbReference type="Proteomes" id="UP000675940"/>
    </source>
</evidence>
<dbReference type="Proteomes" id="UP000675940">
    <property type="component" value="Unassembled WGS sequence"/>
</dbReference>
<organism evidence="3 4">
    <name type="scientific">Sagittula salina</name>
    <dbReference type="NCBI Taxonomy" id="2820268"/>
    <lineage>
        <taxon>Bacteria</taxon>
        <taxon>Pseudomonadati</taxon>
        <taxon>Pseudomonadota</taxon>
        <taxon>Alphaproteobacteria</taxon>
        <taxon>Rhodobacterales</taxon>
        <taxon>Roseobacteraceae</taxon>
        <taxon>Sagittula</taxon>
    </lineage>
</organism>
<keyword evidence="2" id="KW-0732">Signal</keyword>
<sequence>MTGFLTGALAAVALSLATWFALNAFTQTSVERSETPAVNLEGVNQPHIPFSDVPHDGANEHEPASGS</sequence>
<gene>
    <name evidence="3" type="ORF">J5474_18930</name>
</gene>
<feature type="chain" id="PRO_5037027227" evidence="2">
    <location>
        <begin position="25"/>
        <end position="67"/>
    </location>
</feature>
<dbReference type="AlphaFoldDB" id="A0A940S2Y7"/>
<evidence type="ECO:0000313" key="3">
    <source>
        <dbReference type="EMBL" id="MBP0484551.1"/>
    </source>
</evidence>
<protein>
    <submittedName>
        <fullName evidence="3">Uncharacterized protein</fullName>
    </submittedName>
</protein>
<name>A0A940S2Y7_9RHOB</name>
<feature type="region of interest" description="Disordered" evidence="1">
    <location>
        <begin position="40"/>
        <end position="67"/>
    </location>
</feature>
<comment type="caution">
    <text evidence="3">The sequence shown here is derived from an EMBL/GenBank/DDBJ whole genome shotgun (WGS) entry which is preliminary data.</text>
</comment>
<keyword evidence="4" id="KW-1185">Reference proteome</keyword>
<reference evidence="3" key="1">
    <citation type="submission" date="2021-03" db="EMBL/GenBank/DDBJ databases">
        <title>Sagittula salina sp. nov. strain M10.9X isolated from the marine waste.</title>
        <authorList>
            <person name="Satari L."/>
            <person name="Molina-Menor E."/>
            <person name="Vidal-Verdu A."/>
            <person name="Pascual J."/>
            <person name="Pereto J."/>
            <person name="Porcar M."/>
        </authorList>
    </citation>
    <scope>NUCLEOTIDE SEQUENCE</scope>
    <source>
        <strain evidence="3">M10.9X</strain>
    </source>
</reference>
<dbReference type="EMBL" id="JAGISH010000014">
    <property type="protein sequence ID" value="MBP0484551.1"/>
    <property type="molecule type" value="Genomic_DNA"/>
</dbReference>